<dbReference type="EMBL" id="CP116507">
    <property type="protein sequence ID" value="WCG22184.1"/>
    <property type="molecule type" value="Genomic_DNA"/>
</dbReference>
<keyword evidence="1" id="KW-0812">Transmembrane</keyword>
<dbReference type="RefSeq" id="WP_126761122.1">
    <property type="nucleotide sequence ID" value="NZ_CP116507.1"/>
</dbReference>
<proteinExistence type="predicted"/>
<feature type="transmembrane region" description="Helical" evidence="1">
    <location>
        <begin position="32"/>
        <end position="51"/>
    </location>
</feature>
<protein>
    <submittedName>
        <fullName evidence="2">Uncharacterized protein</fullName>
    </submittedName>
</protein>
<evidence type="ECO:0000313" key="3">
    <source>
        <dbReference type="Proteomes" id="UP001179600"/>
    </source>
</evidence>
<accession>A0AAE9XMU7</accession>
<dbReference type="AlphaFoldDB" id="A0AAE9XMU7"/>
<organism evidence="2 3">
    <name type="scientific">Vagococcus lutrae</name>
    <dbReference type="NCBI Taxonomy" id="81947"/>
    <lineage>
        <taxon>Bacteria</taxon>
        <taxon>Bacillati</taxon>
        <taxon>Bacillota</taxon>
        <taxon>Bacilli</taxon>
        <taxon>Lactobacillales</taxon>
        <taxon>Enterococcaceae</taxon>
        <taxon>Vagococcus</taxon>
    </lineage>
</organism>
<evidence type="ECO:0000256" key="1">
    <source>
        <dbReference type="SAM" id="Phobius"/>
    </source>
</evidence>
<gene>
    <name evidence="2" type="ORF">PML95_07210</name>
</gene>
<sequence>MLKKIKNALIVTVVYLVTANIGNFIFDTHNAIDWTSTLWEAIFFFIFILLLQQFRTLPQDDEQ</sequence>
<evidence type="ECO:0000313" key="2">
    <source>
        <dbReference type="EMBL" id="WCG22184.1"/>
    </source>
</evidence>
<keyword evidence="1" id="KW-0472">Membrane</keyword>
<reference evidence="2" key="1">
    <citation type="submission" date="2023-01" db="EMBL/GenBank/DDBJ databases">
        <title>Oxazolidinone resistance genes in florfenicol resistant enterococci from beef cattle and veal calves at slaughter.</title>
        <authorList>
            <person name="Biggel M."/>
        </authorList>
    </citation>
    <scope>NUCLEOTIDE SEQUENCE</scope>
    <source>
        <strain evidence="2">K204-1</strain>
    </source>
</reference>
<feature type="transmembrane region" description="Helical" evidence="1">
    <location>
        <begin position="7"/>
        <end position="26"/>
    </location>
</feature>
<dbReference type="Proteomes" id="UP001179600">
    <property type="component" value="Chromosome"/>
</dbReference>
<name>A0AAE9XMU7_9ENTE</name>
<keyword evidence="1" id="KW-1133">Transmembrane helix</keyword>